<evidence type="ECO:0000256" key="2">
    <source>
        <dbReference type="ARBA" id="ARBA00009772"/>
    </source>
</evidence>
<keyword evidence="6 10" id="KW-1133">Transmembrane helix</keyword>
<dbReference type="RefSeq" id="WP_189486315.1">
    <property type="nucleotide sequence ID" value="NZ_BMZB01000002.1"/>
</dbReference>
<dbReference type="GO" id="GO:0006605">
    <property type="term" value="P:protein targeting"/>
    <property type="evidence" value="ECO:0007669"/>
    <property type="project" value="UniProtKB-UniRule"/>
</dbReference>
<evidence type="ECO:0000256" key="9">
    <source>
        <dbReference type="NCBIfam" id="TIGR01400"/>
    </source>
</evidence>
<comment type="subcellular location">
    <subcellularLocation>
        <location evidence="10">Cell membrane</location>
        <topology evidence="10">Multi-pass membrane protein</topology>
    </subcellularLocation>
    <subcellularLocation>
        <location evidence="10">Bacterial flagellum basal body</location>
    </subcellularLocation>
</comment>
<dbReference type="Pfam" id="PF01311">
    <property type="entry name" value="Bac_export_1"/>
    <property type="match status" value="1"/>
</dbReference>
<dbReference type="Proteomes" id="UP000662572">
    <property type="component" value="Unassembled WGS sequence"/>
</dbReference>
<dbReference type="EMBL" id="BMZB01000002">
    <property type="protein sequence ID" value="GGZ33730.1"/>
    <property type="molecule type" value="Genomic_DNA"/>
</dbReference>
<evidence type="ECO:0000313" key="11">
    <source>
        <dbReference type="EMBL" id="GGZ33730.1"/>
    </source>
</evidence>
<evidence type="ECO:0000256" key="6">
    <source>
        <dbReference type="ARBA" id="ARBA00022989"/>
    </source>
</evidence>
<keyword evidence="11" id="KW-0969">Cilium</keyword>
<accession>A0A918Q6Q1</accession>
<feature type="transmembrane region" description="Helical" evidence="10">
    <location>
        <begin position="195"/>
        <end position="215"/>
    </location>
</feature>
<dbReference type="GO" id="GO:0044780">
    <property type="term" value="P:bacterial-type flagellum assembly"/>
    <property type="evidence" value="ECO:0007669"/>
    <property type="project" value="UniProtKB-UniRule"/>
</dbReference>
<evidence type="ECO:0000313" key="12">
    <source>
        <dbReference type="Proteomes" id="UP000662572"/>
    </source>
</evidence>
<evidence type="ECO:0000256" key="4">
    <source>
        <dbReference type="ARBA" id="ARBA00022475"/>
    </source>
</evidence>
<dbReference type="NCBIfam" id="TIGR01400">
    <property type="entry name" value="fliR"/>
    <property type="match status" value="1"/>
</dbReference>
<keyword evidence="4 10" id="KW-1003">Cell membrane</keyword>
<reference evidence="11" key="1">
    <citation type="journal article" date="2014" name="Int. J. Syst. Evol. Microbiol.">
        <title>Complete genome sequence of Corynebacterium casei LMG S-19264T (=DSM 44701T), isolated from a smear-ripened cheese.</title>
        <authorList>
            <consortium name="US DOE Joint Genome Institute (JGI-PGF)"/>
            <person name="Walter F."/>
            <person name="Albersmeier A."/>
            <person name="Kalinowski J."/>
            <person name="Ruckert C."/>
        </authorList>
    </citation>
    <scope>NUCLEOTIDE SEQUENCE</scope>
    <source>
        <strain evidence="11">KCTC 32296</strain>
    </source>
</reference>
<comment type="function">
    <text evidence="1 10">Role in flagellar biosynthesis.</text>
</comment>
<comment type="caution">
    <text evidence="11">The sequence shown here is derived from an EMBL/GenBank/DDBJ whole genome shotgun (WGS) entry which is preliminary data.</text>
</comment>
<evidence type="ECO:0000256" key="10">
    <source>
        <dbReference type="RuleBase" id="RU362071"/>
    </source>
</evidence>
<feature type="transmembrane region" description="Helical" evidence="10">
    <location>
        <begin position="26"/>
        <end position="45"/>
    </location>
</feature>
<dbReference type="InterPro" id="IPR006303">
    <property type="entry name" value="FliR"/>
</dbReference>
<reference evidence="11" key="2">
    <citation type="submission" date="2020-09" db="EMBL/GenBank/DDBJ databases">
        <authorList>
            <person name="Sun Q."/>
            <person name="Kim S."/>
        </authorList>
    </citation>
    <scope>NUCLEOTIDE SEQUENCE</scope>
    <source>
        <strain evidence="11">KCTC 32296</strain>
    </source>
</reference>
<feature type="transmembrane region" description="Helical" evidence="10">
    <location>
        <begin position="95"/>
        <end position="119"/>
    </location>
</feature>
<dbReference type="PANTHER" id="PTHR30065">
    <property type="entry name" value="FLAGELLAR BIOSYNTHETIC PROTEIN FLIR"/>
    <property type="match status" value="1"/>
</dbReference>
<proteinExistence type="inferred from homology"/>
<keyword evidence="12" id="KW-1185">Reference proteome</keyword>
<dbReference type="InterPro" id="IPR002010">
    <property type="entry name" value="T3SS_IM_R"/>
</dbReference>
<dbReference type="GO" id="GO:0009425">
    <property type="term" value="C:bacterial-type flagellum basal body"/>
    <property type="evidence" value="ECO:0007669"/>
    <property type="project" value="UniProtKB-SubCell"/>
</dbReference>
<dbReference type="GO" id="GO:0005886">
    <property type="term" value="C:plasma membrane"/>
    <property type="evidence" value="ECO:0007669"/>
    <property type="project" value="UniProtKB-SubCell"/>
</dbReference>
<keyword evidence="8 10" id="KW-0975">Bacterial flagellum</keyword>
<dbReference type="PANTHER" id="PTHR30065:SF8">
    <property type="entry name" value="FLAGELLAR BIOSYNTHETIC PROTEIN FLIR"/>
    <property type="match status" value="1"/>
</dbReference>
<sequence>MALPLTPADVQTATEVVSFFGPSQQVWAAGLIFLRIGAVVMLLPGLGDQAVPPRMRLGFSLMFSLMMLPILGPQIPPLPASVGEAGGLIILEMLIGLMMGSLIRVFIAALAIAGEILSLSTTLSFSQTANPMQAQPGTSLATFLALLGLVLIYATGLHHLFIEGIVDSYQIFTPGKALMIGDAVTLMIRTVSQTFMVAIQISAPVIAFSLIFNIATGFVGRIMPQFPIFFASSPLSVLLGLSVFAIGLGVSGTVFLEHYRDFLATFIRRG</sequence>
<evidence type="ECO:0000256" key="1">
    <source>
        <dbReference type="ARBA" id="ARBA00002578"/>
    </source>
</evidence>
<feature type="transmembrane region" description="Helical" evidence="10">
    <location>
        <begin position="235"/>
        <end position="256"/>
    </location>
</feature>
<organism evidence="11 12">
    <name type="scientific">Asticcacaulis endophyticus</name>
    <dbReference type="NCBI Taxonomy" id="1395890"/>
    <lineage>
        <taxon>Bacteria</taxon>
        <taxon>Pseudomonadati</taxon>
        <taxon>Pseudomonadota</taxon>
        <taxon>Alphaproteobacteria</taxon>
        <taxon>Caulobacterales</taxon>
        <taxon>Caulobacteraceae</taxon>
        <taxon>Asticcacaulis</taxon>
    </lineage>
</organism>
<keyword evidence="7 10" id="KW-0472">Membrane</keyword>
<evidence type="ECO:0000256" key="5">
    <source>
        <dbReference type="ARBA" id="ARBA00022692"/>
    </source>
</evidence>
<dbReference type="PRINTS" id="PR00953">
    <property type="entry name" value="TYPE3IMRPROT"/>
</dbReference>
<keyword evidence="5 10" id="KW-0812">Transmembrane</keyword>
<comment type="similarity">
    <text evidence="2 10">Belongs to the FliR/MopE/SpaR family.</text>
</comment>
<evidence type="ECO:0000256" key="7">
    <source>
        <dbReference type="ARBA" id="ARBA00023136"/>
    </source>
</evidence>
<feature type="transmembrane region" description="Helical" evidence="10">
    <location>
        <begin position="140"/>
        <end position="162"/>
    </location>
</feature>
<evidence type="ECO:0000256" key="3">
    <source>
        <dbReference type="ARBA" id="ARBA00021717"/>
    </source>
</evidence>
<keyword evidence="11" id="KW-0966">Cell projection</keyword>
<keyword evidence="11" id="KW-0282">Flagellum</keyword>
<name>A0A918Q6Q1_9CAUL</name>
<protein>
    <recommendedName>
        <fullName evidence="3 9">Flagellar biosynthetic protein FliR</fullName>
    </recommendedName>
</protein>
<gene>
    <name evidence="11" type="primary">fliR</name>
    <name evidence="11" type="ORF">GCM10011273_20120</name>
</gene>
<evidence type="ECO:0000256" key="8">
    <source>
        <dbReference type="ARBA" id="ARBA00023143"/>
    </source>
</evidence>
<dbReference type="AlphaFoldDB" id="A0A918Q6Q1"/>